<dbReference type="GO" id="GO:0008289">
    <property type="term" value="F:lipid binding"/>
    <property type="evidence" value="ECO:0007669"/>
    <property type="project" value="UniProtKB-KW"/>
</dbReference>
<gene>
    <name evidence="1" type="ORF">BaRGS_00003719</name>
</gene>
<organism evidence="1 2">
    <name type="scientific">Batillaria attramentaria</name>
    <dbReference type="NCBI Taxonomy" id="370345"/>
    <lineage>
        <taxon>Eukaryota</taxon>
        <taxon>Metazoa</taxon>
        <taxon>Spiralia</taxon>
        <taxon>Lophotrochozoa</taxon>
        <taxon>Mollusca</taxon>
        <taxon>Gastropoda</taxon>
        <taxon>Caenogastropoda</taxon>
        <taxon>Sorbeoconcha</taxon>
        <taxon>Cerithioidea</taxon>
        <taxon>Batillariidae</taxon>
        <taxon>Batillaria</taxon>
    </lineage>
</organism>
<dbReference type="InterPro" id="IPR012674">
    <property type="entry name" value="Calycin"/>
</dbReference>
<name>A0ABD0M1G1_9CAEN</name>
<dbReference type="AlphaFoldDB" id="A0ABD0M1G1"/>
<sequence length="219" mass="24814">MDKFLGKYESVPEMTEGLDAYCDAMKIPEAARETMRKPMTNETFKEGDHYKEVNCYADGRKEEFVFKLDEPFTTNVMGMEAKNVFKLDGEAVKGEHEVFGLVTTTVKYLKDGLGTETINMDAMMGTWVNIPEKTENFEAYADVMKFPEDMKALIRQAQKDYKGKVTKEGDKYTIDAEFAGKTDLQTFQLGVPFVSTALGPEEKESTCDGVTQKYVMKRV</sequence>
<dbReference type="Gene3D" id="2.40.128.20">
    <property type="match status" value="2"/>
</dbReference>
<keyword evidence="2" id="KW-1185">Reference proteome</keyword>
<reference evidence="1 2" key="1">
    <citation type="journal article" date="2023" name="Sci. Data">
        <title>Genome assembly of the Korean intertidal mud-creeper Batillaria attramentaria.</title>
        <authorList>
            <person name="Patra A.K."/>
            <person name="Ho P.T."/>
            <person name="Jun S."/>
            <person name="Lee S.J."/>
            <person name="Kim Y."/>
            <person name="Won Y.J."/>
        </authorList>
    </citation>
    <scope>NUCLEOTIDE SEQUENCE [LARGE SCALE GENOMIC DNA]</scope>
    <source>
        <strain evidence="1">Wonlab-2016</strain>
    </source>
</reference>
<evidence type="ECO:0000313" key="2">
    <source>
        <dbReference type="Proteomes" id="UP001519460"/>
    </source>
</evidence>
<proteinExistence type="predicted"/>
<dbReference type="Proteomes" id="UP001519460">
    <property type="component" value="Unassembled WGS sequence"/>
</dbReference>
<dbReference type="SUPFAM" id="SSF50814">
    <property type="entry name" value="Lipocalins"/>
    <property type="match status" value="2"/>
</dbReference>
<comment type="caution">
    <text evidence="1">The sequence shown here is derived from an EMBL/GenBank/DDBJ whole genome shotgun (WGS) entry which is preliminary data.</text>
</comment>
<evidence type="ECO:0000313" key="1">
    <source>
        <dbReference type="EMBL" id="KAK7505149.1"/>
    </source>
</evidence>
<dbReference type="EMBL" id="JACVVK020000012">
    <property type="protein sequence ID" value="KAK7505149.1"/>
    <property type="molecule type" value="Genomic_DNA"/>
</dbReference>
<accession>A0ABD0M1G1</accession>
<protein>
    <submittedName>
        <fullName evidence="1">Uncharacterized protein</fullName>
    </submittedName>
</protein>